<proteinExistence type="predicted"/>
<protein>
    <submittedName>
        <fullName evidence="3">Metalloregulator ArsR/SmtB family transcription factor</fullName>
    </submittedName>
</protein>
<dbReference type="PROSITE" id="PS00380">
    <property type="entry name" value="RHODANESE_1"/>
    <property type="match status" value="1"/>
</dbReference>
<dbReference type="PANTHER" id="PTHR43031:SF16">
    <property type="entry name" value="OXIDOREDUCTASE"/>
    <property type="match status" value="1"/>
</dbReference>
<dbReference type="InterPro" id="IPR001763">
    <property type="entry name" value="Rhodanese-like_dom"/>
</dbReference>
<dbReference type="CDD" id="cd00090">
    <property type="entry name" value="HTH_ARSR"/>
    <property type="match status" value="1"/>
</dbReference>
<dbReference type="InterPro" id="IPR011991">
    <property type="entry name" value="ArsR-like_HTH"/>
</dbReference>
<dbReference type="PRINTS" id="PR00778">
    <property type="entry name" value="HTHARSR"/>
</dbReference>
<keyword evidence="4" id="KW-1185">Reference proteome</keyword>
<dbReference type="SUPFAM" id="SSF46785">
    <property type="entry name" value="Winged helix' DNA-binding domain"/>
    <property type="match status" value="1"/>
</dbReference>
<dbReference type="InterPro" id="IPR050229">
    <property type="entry name" value="GlpE_sulfurtransferase"/>
</dbReference>
<evidence type="ECO:0000259" key="1">
    <source>
        <dbReference type="PROSITE" id="PS50206"/>
    </source>
</evidence>
<dbReference type="InterPro" id="IPR036390">
    <property type="entry name" value="WH_DNA-bd_sf"/>
</dbReference>
<evidence type="ECO:0000313" key="4">
    <source>
        <dbReference type="Proteomes" id="UP001501265"/>
    </source>
</evidence>
<dbReference type="InterPro" id="IPR036873">
    <property type="entry name" value="Rhodanese-like_dom_sf"/>
</dbReference>
<sequence>MGEFIEAEVYTQLARVGKALASPVRLRLLDLLENGESDVEGLVTASGLGLKNTSAQLQQLRGANLVTTRRQGNRIFYRLAGPEVSRLLGSLQSCAEVRLADLRLAIDDLLGNADELKPVTVDELRTYLDDPRVVIVDVRSATEYARGHVPGAISLPASELREKVDSIPRHVEVIAYCQGPYCVLSPDLVRLLRSHEIPARPLGGGIIRWQREGGALQTGDGTAGAAS</sequence>
<dbReference type="PROSITE" id="PS50206">
    <property type="entry name" value="RHODANESE_3"/>
    <property type="match status" value="1"/>
</dbReference>
<evidence type="ECO:0000313" key="3">
    <source>
        <dbReference type="EMBL" id="GAA4823195.1"/>
    </source>
</evidence>
<feature type="domain" description="HTH arsR-type" evidence="2">
    <location>
        <begin position="5"/>
        <end position="99"/>
    </location>
</feature>
<dbReference type="NCBIfam" id="NF033788">
    <property type="entry name" value="HTH_metalloreg"/>
    <property type="match status" value="1"/>
</dbReference>
<dbReference type="Gene3D" id="3.40.250.10">
    <property type="entry name" value="Rhodanese-like domain"/>
    <property type="match status" value="1"/>
</dbReference>
<organism evidence="3 4">
    <name type="scientific">Streptomyces ziwulingensis</name>
    <dbReference type="NCBI Taxonomy" id="1045501"/>
    <lineage>
        <taxon>Bacteria</taxon>
        <taxon>Bacillati</taxon>
        <taxon>Actinomycetota</taxon>
        <taxon>Actinomycetes</taxon>
        <taxon>Kitasatosporales</taxon>
        <taxon>Streptomycetaceae</taxon>
        <taxon>Streptomyces</taxon>
    </lineage>
</organism>
<dbReference type="InterPro" id="IPR001845">
    <property type="entry name" value="HTH_ArsR_DNA-bd_dom"/>
</dbReference>
<dbReference type="Gene3D" id="1.10.10.10">
    <property type="entry name" value="Winged helix-like DNA-binding domain superfamily/Winged helix DNA-binding domain"/>
    <property type="match status" value="1"/>
</dbReference>
<gene>
    <name evidence="3" type="ORF">GCM10023220_65850</name>
</gene>
<dbReference type="Proteomes" id="UP001501265">
    <property type="component" value="Unassembled WGS sequence"/>
</dbReference>
<evidence type="ECO:0000259" key="2">
    <source>
        <dbReference type="PROSITE" id="PS50987"/>
    </source>
</evidence>
<dbReference type="PANTHER" id="PTHR43031">
    <property type="entry name" value="FAD-DEPENDENT OXIDOREDUCTASE"/>
    <property type="match status" value="1"/>
</dbReference>
<name>A0ABP9D0H6_9ACTN</name>
<feature type="domain" description="Rhodanese" evidence="1">
    <location>
        <begin position="129"/>
        <end position="218"/>
    </location>
</feature>
<dbReference type="Pfam" id="PF00581">
    <property type="entry name" value="Rhodanese"/>
    <property type="match status" value="1"/>
</dbReference>
<accession>A0ABP9D0H6</accession>
<dbReference type="SMART" id="SM00418">
    <property type="entry name" value="HTH_ARSR"/>
    <property type="match status" value="1"/>
</dbReference>
<dbReference type="RefSeq" id="WP_345624346.1">
    <property type="nucleotide sequence ID" value="NZ_BAABIG010000087.1"/>
</dbReference>
<dbReference type="PROSITE" id="PS50987">
    <property type="entry name" value="HTH_ARSR_2"/>
    <property type="match status" value="1"/>
</dbReference>
<dbReference type="InterPro" id="IPR001307">
    <property type="entry name" value="Thiosulphate_STrfase_CS"/>
</dbReference>
<dbReference type="Pfam" id="PF01022">
    <property type="entry name" value="HTH_5"/>
    <property type="match status" value="1"/>
</dbReference>
<dbReference type="SUPFAM" id="SSF52821">
    <property type="entry name" value="Rhodanese/Cell cycle control phosphatase"/>
    <property type="match status" value="1"/>
</dbReference>
<reference evidence="4" key="1">
    <citation type="journal article" date="2019" name="Int. J. Syst. Evol. Microbiol.">
        <title>The Global Catalogue of Microorganisms (GCM) 10K type strain sequencing project: providing services to taxonomists for standard genome sequencing and annotation.</title>
        <authorList>
            <consortium name="The Broad Institute Genomics Platform"/>
            <consortium name="The Broad Institute Genome Sequencing Center for Infectious Disease"/>
            <person name="Wu L."/>
            <person name="Ma J."/>
        </authorList>
    </citation>
    <scope>NUCLEOTIDE SEQUENCE [LARGE SCALE GENOMIC DNA]</scope>
    <source>
        <strain evidence="4">JCM 18081</strain>
    </source>
</reference>
<dbReference type="InterPro" id="IPR036388">
    <property type="entry name" value="WH-like_DNA-bd_sf"/>
</dbReference>
<comment type="caution">
    <text evidence="3">The sequence shown here is derived from an EMBL/GenBank/DDBJ whole genome shotgun (WGS) entry which is preliminary data.</text>
</comment>
<dbReference type="EMBL" id="BAABIG010000087">
    <property type="protein sequence ID" value="GAA4823195.1"/>
    <property type="molecule type" value="Genomic_DNA"/>
</dbReference>
<dbReference type="SMART" id="SM00450">
    <property type="entry name" value="RHOD"/>
    <property type="match status" value="1"/>
</dbReference>